<name>A0A495PTK1_9FLAO</name>
<evidence type="ECO:0000256" key="3">
    <source>
        <dbReference type="ARBA" id="ARBA00023054"/>
    </source>
</evidence>
<evidence type="ECO:0000256" key="4">
    <source>
        <dbReference type="ARBA" id="ARBA00023172"/>
    </source>
</evidence>
<gene>
    <name evidence="8" type="ORF">BC962_1546</name>
</gene>
<dbReference type="Pfam" id="PF02646">
    <property type="entry name" value="RmuC"/>
    <property type="match status" value="1"/>
</dbReference>
<evidence type="ECO:0000256" key="1">
    <source>
        <dbReference type="ARBA" id="ARBA00003416"/>
    </source>
</evidence>
<feature type="region of interest" description="Disordered" evidence="6">
    <location>
        <begin position="455"/>
        <end position="475"/>
    </location>
</feature>
<reference evidence="8 9" key="1">
    <citation type="submission" date="2018-10" db="EMBL/GenBank/DDBJ databases">
        <title>Genomic Encyclopedia of Archaeal and Bacterial Type Strains, Phase II (KMG-II): from individual species to whole genera.</title>
        <authorList>
            <person name="Goeker M."/>
        </authorList>
    </citation>
    <scope>NUCLEOTIDE SEQUENCE [LARGE SCALE GENOMIC DNA]</scope>
    <source>
        <strain evidence="8 9">DSM 19839</strain>
    </source>
</reference>
<keyword evidence="4" id="KW-0233">DNA recombination</keyword>
<accession>A0A495PTK1</accession>
<sequence>MSQSILIPLIFSIALVIGIVVGYFLSKLKLKASVEIIKAENLQLKNHLEDIKNQHSNTLDNLNKTNSEGKILLEKHLSKIETERDSIRKEKDFLSTELATRNSEFENLAQKNSEQKQEVEKLQERFSKEFENLANKIFDQKSEKFTLMNKENIQNILNPLGEKIKSFEQKVDKNNTDFIQRHAQLGEQLLHLNKQNLKISEEAINLTKALKGDNKMQGNWGEMVLERVLERSGLQKDSEYFVQQNFHNENGKRVMPDVVIHLPGDKKMIIDSKVSLNAYERYMNDEDDFQKGTHLKNHVISVKKRVEELGAKNYHSLYQMESPDFVLLFIPIEAAFAVASNNYPHLYNDAFDKNIIIVTPTTLLAVLKTIDSMWQNEKQKQNAIDIATQAGALYDSFTNLTEDLLKVGKQIGTVQNTYDTAMKKLTGKGNLIRKVERLKKLGAKASKQLDTKLLSQSQEDLDENMETKDSTLNSK</sequence>
<evidence type="ECO:0000256" key="6">
    <source>
        <dbReference type="SAM" id="MobiDB-lite"/>
    </source>
</evidence>
<comment type="similarity">
    <text evidence="2">Belongs to the RmuC family.</text>
</comment>
<dbReference type="PANTHER" id="PTHR30563:SF0">
    <property type="entry name" value="DNA RECOMBINATION PROTEIN RMUC"/>
    <property type="match status" value="1"/>
</dbReference>
<dbReference type="Proteomes" id="UP000276282">
    <property type="component" value="Unassembled WGS sequence"/>
</dbReference>
<dbReference type="RefSeq" id="WP_183075466.1">
    <property type="nucleotide sequence ID" value="NZ_RBLG01000002.1"/>
</dbReference>
<keyword evidence="7" id="KW-0472">Membrane</keyword>
<keyword evidence="9" id="KW-1185">Reference proteome</keyword>
<comment type="caution">
    <text evidence="8">The sequence shown here is derived from an EMBL/GenBank/DDBJ whole genome shotgun (WGS) entry which is preliminary data.</text>
</comment>
<evidence type="ECO:0000256" key="5">
    <source>
        <dbReference type="SAM" id="Coils"/>
    </source>
</evidence>
<evidence type="ECO:0000256" key="2">
    <source>
        <dbReference type="ARBA" id="ARBA00009840"/>
    </source>
</evidence>
<feature type="transmembrane region" description="Helical" evidence="7">
    <location>
        <begin position="6"/>
        <end position="25"/>
    </location>
</feature>
<feature type="coiled-coil region" evidence="5">
    <location>
        <begin position="34"/>
        <end position="136"/>
    </location>
</feature>
<keyword evidence="7" id="KW-0812">Transmembrane</keyword>
<dbReference type="PANTHER" id="PTHR30563">
    <property type="entry name" value="DNA RECOMBINATION PROTEIN RMUC"/>
    <property type="match status" value="1"/>
</dbReference>
<comment type="function">
    <text evidence="1">Involved in DNA recombination.</text>
</comment>
<keyword evidence="7" id="KW-1133">Transmembrane helix</keyword>
<evidence type="ECO:0000313" key="8">
    <source>
        <dbReference type="EMBL" id="RKS53296.1"/>
    </source>
</evidence>
<dbReference type="EMBL" id="RBLG01000002">
    <property type="protein sequence ID" value="RKS53296.1"/>
    <property type="molecule type" value="Genomic_DNA"/>
</dbReference>
<dbReference type="InterPro" id="IPR003798">
    <property type="entry name" value="DNA_recombination_RmuC"/>
</dbReference>
<evidence type="ECO:0000256" key="7">
    <source>
        <dbReference type="SAM" id="Phobius"/>
    </source>
</evidence>
<protein>
    <submittedName>
        <fullName evidence="8">DNA recombination protein RmuC</fullName>
    </submittedName>
</protein>
<organism evidence="8 9">
    <name type="scientific">Gillisia mitskevichiae</name>
    <dbReference type="NCBI Taxonomy" id="270921"/>
    <lineage>
        <taxon>Bacteria</taxon>
        <taxon>Pseudomonadati</taxon>
        <taxon>Bacteroidota</taxon>
        <taxon>Flavobacteriia</taxon>
        <taxon>Flavobacteriales</taxon>
        <taxon>Flavobacteriaceae</taxon>
        <taxon>Gillisia</taxon>
    </lineage>
</organism>
<dbReference type="AlphaFoldDB" id="A0A495PTK1"/>
<evidence type="ECO:0000313" key="9">
    <source>
        <dbReference type="Proteomes" id="UP000276282"/>
    </source>
</evidence>
<proteinExistence type="inferred from homology"/>
<dbReference type="GO" id="GO:0006310">
    <property type="term" value="P:DNA recombination"/>
    <property type="evidence" value="ECO:0007669"/>
    <property type="project" value="UniProtKB-KW"/>
</dbReference>
<keyword evidence="3 5" id="KW-0175">Coiled coil</keyword>